<gene>
    <name evidence="1" type="primary">RDRP_17</name>
    <name evidence="1" type="ORF">CM83_6978</name>
</gene>
<dbReference type="Pfam" id="PF05919">
    <property type="entry name" value="Mitovir_RNA_pol"/>
    <property type="match status" value="1"/>
</dbReference>
<dbReference type="GO" id="GO:0071897">
    <property type="term" value="P:DNA biosynthetic process"/>
    <property type="evidence" value="ECO:0007669"/>
    <property type="project" value="UniProtKB-ARBA"/>
</dbReference>
<dbReference type="SUPFAM" id="SSF56672">
    <property type="entry name" value="DNA/RNA polymerases"/>
    <property type="match status" value="1"/>
</dbReference>
<proteinExistence type="predicted"/>
<reference evidence="1" key="2">
    <citation type="submission" date="2014-07" db="EMBL/GenBank/DDBJ databases">
        <authorList>
            <person name="Hull J."/>
        </authorList>
    </citation>
    <scope>NUCLEOTIDE SEQUENCE</scope>
</reference>
<feature type="non-terminal residue" evidence="1">
    <location>
        <position position="1"/>
    </location>
</feature>
<dbReference type="EMBL" id="GBHO01017035">
    <property type="protein sequence ID" value="JAG26569.1"/>
    <property type="molecule type" value="Transcribed_RNA"/>
</dbReference>
<sequence>AEYRADILAVPEPGGKARILCKLPAYALVADDIIRRQVWPILRRIPQLDFDQHVRSDKFMEMISQAFEKEGEIVSSDLSNATDYIPHQYAQAVWEGVLEAFDSPPWVRDHLRKMFGPIRLRYPDGKTVYTRRGIQMGTPLSFTTLSLLHLFAVRKSSNSGSPFVIRGDDLLGVFRFPQVYFAVMETIGFKINKSKTIVSRNGGVFAEQTVNATFVSRPVQPKRITLFDYIDTDRKVVSSFRVLDDIPIKGLIHVDTSKGSTLRTVGRWFAQWSKDFPTSQHKVANRLINRVHSDLIRRARVLRIPLSTPVELGGCGLPDDKGRLRLDCPFWFRQVIGYACSHPGSRKFQRAVMKLDGGVASDAFLDRYDAILLNVDKSRSVYDYEPYASEHFLNLRMKHRLALQSKGEVSFPPVRLAKWYSSFEFLKRNGPRWAAGKNAAVDTLVSR</sequence>
<keyword evidence="1" id="KW-0696">RNA-directed RNA polymerase</keyword>
<accession>A0A0A9Y349</accession>
<keyword evidence="1" id="KW-0548">Nucleotidyltransferase</keyword>
<reference evidence="1" key="1">
    <citation type="journal article" date="2014" name="PLoS ONE">
        <title>Transcriptome-Based Identification of ABC Transporters in the Western Tarnished Plant Bug Lygus hesperus.</title>
        <authorList>
            <person name="Hull J.J."/>
            <person name="Chaney K."/>
            <person name="Geib S.M."/>
            <person name="Fabrick J.A."/>
            <person name="Brent C.S."/>
            <person name="Walsh D."/>
            <person name="Lavine L.C."/>
        </authorList>
    </citation>
    <scope>NUCLEOTIDE SEQUENCE</scope>
</reference>
<dbReference type="InterPro" id="IPR008686">
    <property type="entry name" value="RNA_pol_mitovir"/>
</dbReference>
<organism evidence="1">
    <name type="scientific">Lygus hesperus</name>
    <name type="common">Western plant bug</name>
    <dbReference type="NCBI Taxonomy" id="30085"/>
    <lineage>
        <taxon>Eukaryota</taxon>
        <taxon>Metazoa</taxon>
        <taxon>Ecdysozoa</taxon>
        <taxon>Arthropoda</taxon>
        <taxon>Hexapoda</taxon>
        <taxon>Insecta</taxon>
        <taxon>Pterygota</taxon>
        <taxon>Neoptera</taxon>
        <taxon>Paraneoptera</taxon>
        <taxon>Hemiptera</taxon>
        <taxon>Heteroptera</taxon>
        <taxon>Panheteroptera</taxon>
        <taxon>Cimicomorpha</taxon>
        <taxon>Miridae</taxon>
        <taxon>Mirini</taxon>
        <taxon>Lygus</taxon>
    </lineage>
</organism>
<dbReference type="InterPro" id="IPR043502">
    <property type="entry name" value="DNA/RNA_pol_sf"/>
</dbReference>
<evidence type="ECO:0000313" key="1">
    <source>
        <dbReference type="EMBL" id="JAG26569.1"/>
    </source>
</evidence>
<dbReference type="GO" id="GO:0003968">
    <property type="term" value="F:RNA-directed RNA polymerase activity"/>
    <property type="evidence" value="ECO:0007669"/>
    <property type="project" value="UniProtKB-KW"/>
</dbReference>
<keyword evidence="1" id="KW-0808">Transferase</keyword>
<protein>
    <submittedName>
        <fullName evidence="1">RNA-directed RNA polymerase</fullName>
    </submittedName>
</protein>
<feature type="non-terminal residue" evidence="1">
    <location>
        <position position="447"/>
    </location>
</feature>
<dbReference type="AlphaFoldDB" id="A0A0A9Y349"/>
<name>A0A0A9Y349_LYGHE</name>